<dbReference type="EMBL" id="SNXE01000002">
    <property type="protein sequence ID" value="TDP11851.1"/>
    <property type="molecule type" value="Genomic_DNA"/>
</dbReference>
<dbReference type="PANTHER" id="PTHR33973">
    <property type="entry name" value="OS07G0153300 PROTEIN"/>
    <property type="match status" value="1"/>
</dbReference>
<evidence type="ECO:0000313" key="2">
    <source>
        <dbReference type="Proteomes" id="UP000295357"/>
    </source>
</evidence>
<comment type="caution">
    <text evidence="1">The sequence shown here is derived from an EMBL/GenBank/DDBJ whole genome shotgun (WGS) entry which is preliminary data.</text>
</comment>
<name>A0A4R6N8F9_9BURK</name>
<reference evidence="1 2" key="1">
    <citation type="submission" date="2019-03" db="EMBL/GenBank/DDBJ databases">
        <title>Genomic Encyclopedia of Type Strains, Phase IV (KMG-IV): sequencing the most valuable type-strain genomes for metagenomic binning, comparative biology and taxonomic classification.</title>
        <authorList>
            <person name="Goeker M."/>
        </authorList>
    </citation>
    <scope>NUCLEOTIDE SEQUENCE [LARGE SCALE GENOMIC DNA]</scope>
    <source>
        <strain evidence="1 2">DSM 25082</strain>
    </source>
</reference>
<dbReference type="OrthoDB" id="9778801at2"/>
<dbReference type="Pfam" id="PF07103">
    <property type="entry name" value="DUF1365"/>
    <property type="match status" value="1"/>
</dbReference>
<sequence length="276" mass="30996">MNPSAPPATAAAASAPASAGRSERALLGFGQVWHKRLRPASHEFRHDSYFLMLPLRSLRRAPEPWLRRNRWGLLSFHDLDHGEGGPDALAWFEQLLARENIHDADGEIWLQTYPRILGHTFKPVSFWWAMRADGSPAALLAEVNNTFGDRHCYLLSGPDLRLGAELSAAKLLHVSPFCALEGRYRFRFHLAHDDTGSPRHALVRVDHDDAQGALLQTSLGGALQTLKAGSVLRAFFGMPLLTLGVVLRIHWHALRLWLKRVPFHRRPAAPENFLSR</sequence>
<dbReference type="AlphaFoldDB" id="A0A4R6N8F9"/>
<dbReference type="PANTHER" id="PTHR33973:SF4">
    <property type="entry name" value="OS07G0153300 PROTEIN"/>
    <property type="match status" value="1"/>
</dbReference>
<gene>
    <name evidence="1" type="ORF">DFR39_102234</name>
</gene>
<keyword evidence="2" id="KW-1185">Reference proteome</keyword>
<evidence type="ECO:0008006" key="3">
    <source>
        <dbReference type="Google" id="ProtNLM"/>
    </source>
</evidence>
<dbReference type="RefSeq" id="WP_133602621.1">
    <property type="nucleotide sequence ID" value="NZ_JAUFPJ010000002.1"/>
</dbReference>
<organism evidence="1 2">
    <name type="scientific">Roseateles asaccharophilus</name>
    <dbReference type="NCBI Taxonomy" id="582607"/>
    <lineage>
        <taxon>Bacteria</taxon>
        <taxon>Pseudomonadati</taxon>
        <taxon>Pseudomonadota</taxon>
        <taxon>Betaproteobacteria</taxon>
        <taxon>Burkholderiales</taxon>
        <taxon>Sphaerotilaceae</taxon>
        <taxon>Roseateles</taxon>
    </lineage>
</organism>
<evidence type="ECO:0000313" key="1">
    <source>
        <dbReference type="EMBL" id="TDP11851.1"/>
    </source>
</evidence>
<dbReference type="Proteomes" id="UP000295357">
    <property type="component" value="Unassembled WGS sequence"/>
</dbReference>
<dbReference type="InterPro" id="IPR010775">
    <property type="entry name" value="DUF1365"/>
</dbReference>
<accession>A0A4R6N8F9</accession>
<proteinExistence type="predicted"/>
<protein>
    <recommendedName>
        <fullName evidence="3">DUF1365 family protein</fullName>
    </recommendedName>
</protein>